<dbReference type="AlphaFoldDB" id="X1M5T8"/>
<proteinExistence type="predicted"/>
<dbReference type="EMBL" id="BARV01021704">
    <property type="protein sequence ID" value="GAI26703.1"/>
    <property type="molecule type" value="Genomic_DNA"/>
</dbReference>
<accession>X1M5T8</accession>
<organism evidence="1">
    <name type="scientific">marine sediment metagenome</name>
    <dbReference type="NCBI Taxonomy" id="412755"/>
    <lineage>
        <taxon>unclassified sequences</taxon>
        <taxon>metagenomes</taxon>
        <taxon>ecological metagenomes</taxon>
    </lineage>
</organism>
<feature type="non-terminal residue" evidence="1">
    <location>
        <position position="35"/>
    </location>
</feature>
<gene>
    <name evidence="1" type="ORF">S06H3_35913</name>
</gene>
<sequence>MQIKGIGINIDSSTIDGDLDLFEKALGDFQDIGFD</sequence>
<comment type="caution">
    <text evidence="1">The sequence shown here is derived from an EMBL/GenBank/DDBJ whole genome shotgun (WGS) entry which is preliminary data.</text>
</comment>
<reference evidence="1" key="1">
    <citation type="journal article" date="2014" name="Front. Microbiol.">
        <title>High frequency of phylogenetically diverse reductive dehalogenase-homologous genes in deep subseafloor sedimentary metagenomes.</title>
        <authorList>
            <person name="Kawai M."/>
            <person name="Futagami T."/>
            <person name="Toyoda A."/>
            <person name="Takaki Y."/>
            <person name="Nishi S."/>
            <person name="Hori S."/>
            <person name="Arai W."/>
            <person name="Tsubouchi T."/>
            <person name="Morono Y."/>
            <person name="Uchiyama I."/>
            <person name="Ito T."/>
            <person name="Fujiyama A."/>
            <person name="Inagaki F."/>
            <person name="Takami H."/>
        </authorList>
    </citation>
    <scope>NUCLEOTIDE SEQUENCE</scope>
    <source>
        <strain evidence="1">Expedition CK06-06</strain>
    </source>
</reference>
<evidence type="ECO:0000313" key="1">
    <source>
        <dbReference type="EMBL" id="GAI26703.1"/>
    </source>
</evidence>
<name>X1M5T8_9ZZZZ</name>
<protein>
    <submittedName>
        <fullName evidence="1">Uncharacterized protein</fullName>
    </submittedName>
</protein>